<keyword evidence="4" id="KW-1185">Reference proteome</keyword>
<proteinExistence type="predicted"/>
<organism evidence="1 3">
    <name type="scientific">Flavobacterium hydatis</name>
    <name type="common">Cytophaga aquatilis</name>
    <dbReference type="NCBI Taxonomy" id="991"/>
    <lineage>
        <taxon>Bacteria</taxon>
        <taxon>Pseudomonadati</taxon>
        <taxon>Bacteroidota</taxon>
        <taxon>Flavobacteriia</taxon>
        <taxon>Flavobacteriales</taxon>
        <taxon>Flavobacteriaceae</taxon>
        <taxon>Flavobacterium</taxon>
    </lineage>
</organism>
<protein>
    <submittedName>
        <fullName evidence="1">Uncharacterized protein</fullName>
    </submittedName>
</protein>
<evidence type="ECO:0000313" key="3">
    <source>
        <dbReference type="Proteomes" id="UP000028712"/>
    </source>
</evidence>
<dbReference type="Proteomes" id="UP000028712">
    <property type="component" value="Unassembled WGS sequence"/>
</dbReference>
<evidence type="ECO:0000313" key="2">
    <source>
        <dbReference type="EMBL" id="OXA91517.1"/>
    </source>
</evidence>
<comment type="caution">
    <text evidence="1">The sequence shown here is derived from an EMBL/GenBank/DDBJ whole genome shotgun (WGS) entry which is preliminary data.</text>
</comment>
<sequence length="243" mass="27955">MKSLEKVPEIIREAKSVGHAIDFKWNEKIMEKLIDPAENHNKLENALAGISYKASLGLTAALLEWIYWRYKSHTESSLEMKLRIEALWCSISNPEYTKPLVFDLNMDAPATGPIDGPLWVALMNVRMVDVLRRKGSYYLQSEIVGLALLARHVSPKKKIFNKWLKSTLKELKHIFPCQYTYDNIKATDEEVYNPSAEPVISRDFFFDPFYKYSAKSSETAIKDFVASLNYETNPFLCFPKEAS</sequence>
<dbReference type="eggNOG" id="ENOG50301YA">
    <property type="taxonomic scope" value="Bacteria"/>
</dbReference>
<reference evidence="1 3" key="1">
    <citation type="submission" date="2014-07" db="EMBL/GenBank/DDBJ databases">
        <title>Genome of Flavobacterium hydatis DSM 2063.</title>
        <authorList>
            <person name="Pipes S.E."/>
            <person name="Stropko S.J."/>
            <person name="Newman J.D."/>
        </authorList>
    </citation>
    <scope>NUCLEOTIDE SEQUENCE [LARGE SCALE GENOMIC DNA]</scope>
    <source>
        <strain evidence="1 3">DSM 2063</strain>
    </source>
</reference>
<dbReference type="EMBL" id="JPRM01000002">
    <property type="protein sequence ID" value="KFF19917.1"/>
    <property type="molecule type" value="Genomic_DNA"/>
</dbReference>
<reference evidence="2 4" key="2">
    <citation type="submission" date="2016-11" db="EMBL/GenBank/DDBJ databases">
        <title>Whole genomes of Flavobacteriaceae.</title>
        <authorList>
            <person name="Stine C."/>
            <person name="Li C."/>
            <person name="Tadesse D."/>
        </authorList>
    </citation>
    <scope>NUCLEOTIDE SEQUENCE [LARGE SCALE GENOMIC DNA]</scope>
    <source>
        <strain evidence="2 4">ATCC 29551</strain>
    </source>
</reference>
<dbReference type="OrthoDB" id="1370255at2"/>
<dbReference type="EMBL" id="MUGY01000025">
    <property type="protein sequence ID" value="OXA91517.1"/>
    <property type="molecule type" value="Genomic_DNA"/>
</dbReference>
<evidence type="ECO:0000313" key="4">
    <source>
        <dbReference type="Proteomes" id="UP000198424"/>
    </source>
</evidence>
<dbReference type="Proteomes" id="UP000198424">
    <property type="component" value="Unassembled WGS sequence"/>
</dbReference>
<gene>
    <name evidence="2" type="ORF">B0A62_17740</name>
    <name evidence="1" type="ORF">IW20_01965</name>
</gene>
<evidence type="ECO:0000313" key="1">
    <source>
        <dbReference type="EMBL" id="KFF19917.1"/>
    </source>
</evidence>
<name>A0A086ATA3_FLAHY</name>
<dbReference type="AlphaFoldDB" id="A0A086ATA3"/>
<accession>A0A086ATA3</accession>
<dbReference type="RefSeq" id="WP_035618013.1">
    <property type="nucleotide sequence ID" value="NZ_JBEWQG010000009.1"/>
</dbReference>